<accession>C0DZF7</accession>
<comment type="caution">
    <text evidence="1">The sequence shown here is derived from an EMBL/GenBank/DDBJ whole genome shotgun (WGS) entry which is preliminary data.</text>
</comment>
<protein>
    <submittedName>
        <fullName evidence="1">Uncharacterized protein</fullName>
    </submittedName>
</protein>
<sequence>MTSIIVSPPEDGLHIRQTGVVDKHILPNTTPYSILNNTPSAAWEPPIALLKT</sequence>
<evidence type="ECO:0000313" key="2">
    <source>
        <dbReference type="Proteomes" id="UP000006247"/>
    </source>
</evidence>
<dbReference type="EMBL" id="ACEB01000002">
    <property type="protein sequence ID" value="EEG28274.1"/>
    <property type="molecule type" value="Genomic_DNA"/>
</dbReference>
<reference evidence="1 2" key="1">
    <citation type="submission" date="2009-01" db="EMBL/GenBank/DDBJ databases">
        <authorList>
            <person name="Fulton L."/>
            <person name="Clifton S."/>
            <person name="Chinwalla A.T."/>
            <person name="Mitreva M."/>
            <person name="Sodergren E."/>
            <person name="Weinstock G."/>
            <person name="Clifton S."/>
            <person name="Dooling D.J."/>
            <person name="Fulton B."/>
            <person name="Minx P."/>
            <person name="Pepin K.H."/>
            <person name="Johnson M."/>
            <person name="Bhonagiri V."/>
            <person name="Nash W.E."/>
            <person name="Mardis E.R."/>
            <person name="Wilson R.K."/>
        </authorList>
    </citation>
    <scope>NUCLEOTIDE SEQUENCE [LARGE SCALE GENOMIC DNA]</scope>
    <source>
        <strain evidence="1 2">ATCC 33806</strain>
    </source>
</reference>
<dbReference type="HOGENOM" id="CLU_3078881_0_0_11"/>
<dbReference type="AlphaFoldDB" id="C0DZF7"/>
<gene>
    <name evidence="1" type="ORF">CORMATOL_00096</name>
</gene>
<name>C0DZF7_9CORY</name>
<dbReference type="Proteomes" id="UP000006247">
    <property type="component" value="Unassembled WGS sequence"/>
</dbReference>
<evidence type="ECO:0000313" key="1">
    <source>
        <dbReference type="EMBL" id="EEG28274.1"/>
    </source>
</evidence>
<organism evidence="1 2">
    <name type="scientific">Corynebacterium matruchotii ATCC 33806</name>
    <dbReference type="NCBI Taxonomy" id="566549"/>
    <lineage>
        <taxon>Bacteria</taxon>
        <taxon>Bacillati</taxon>
        <taxon>Actinomycetota</taxon>
        <taxon>Actinomycetes</taxon>
        <taxon>Mycobacteriales</taxon>
        <taxon>Corynebacteriaceae</taxon>
        <taxon>Corynebacterium</taxon>
    </lineage>
</organism>
<proteinExistence type="predicted"/>